<dbReference type="Gene3D" id="3.30.70.270">
    <property type="match status" value="1"/>
</dbReference>
<evidence type="ECO:0000313" key="4">
    <source>
        <dbReference type="Proteomes" id="UP001319882"/>
    </source>
</evidence>
<dbReference type="RefSeq" id="WP_227390951.1">
    <property type="nucleotide sequence ID" value="NZ_JBHSCJ010000008.1"/>
</dbReference>
<feature type="transmembrane region" description="Helical" evidence="1">
    <location>
        <begin position="128"/>
        <end position="148"/>
    </location>
</feature>
<comment type="caution">
    <text evidence="3">The sequence shown here is derived from an EMBL/GenBank/DDBJ whole genome shotgun (WGS) entry which is preliminary data.</text>
</comment>
<keyword evidence="1" id="KW-1133">Transmembrane helix</keyword>
<feature type="domain" description="GGDEF" evidence="2">
    <location>
        <begin position="191"/>
        <end position="310"/>
    </location>
</feature>
<organism evidence="3 4">
    <name type="scientific">Vreelandella malpeensis</name>
    <dbReference type="NCBI Taxonomy" id="1172368"/>
    <lineage>
        <taxon>Bacteria</taxon>
        <taxon>Pseudomonadati</taxon>
        <taxon>Pseudomonadota</taxon>
        <taxon>Gammaproteobacteria</taxon>
        <taxon>Oceanospirillales</taxon>
        <taxon>Halomonadaceae</taxon>
        <taxon>Vreelandella</taxon>
    </lineage>
</organism>
<evidence type="ECO:0000259" key="2">
    <source>
        <dbReference type="PROSITE" id="PS50887"/>
    </source>
</evidence>
<dbReference type="InterPro" id="IPR043128">
    <property type="entry name" value="Rev_trsase/Diguanyl_cyclase"/>
</dbReference>
<dbReference type="PROSITE" id="PS50887">
    <property type="entry name" value="GGDEF"/>
    <property type="match status" value="1"/>
</dbReference>
<feature type="transmembrane region" description="Helical" evidence="1">
    <location>
        <begin position="97"/>
        <end position="122"/>
    </location>
</feature>
<feature type="transmembrane region" description="Helical" evidence="1">
    <location>
        <begin position="38"/>
        <end position="57"/>
    </location>
</feature>
<name>A0ABS8DVH7_9GAMM</name>
<keyword evidence="1" id="KW-0812">Transmembrane</keyword>
<dbReference type="Proteomes" id="UP001319882">
    <property type="component" value="Unassembled WGS sequence"/>
</dbReference>
<sequence length="310" mass="35276">MIKSLPPRALMTLAYVICLLITTCYTFWLYAMGHYRELMVPLFVSLLLVTALLLHYGQTFTPYGPRAILLISAYISVSSALYFGLTNAMIWLGLPMAAAFVLLPHVSALALNLLFIPLWWLLPMSDHALYPLPLGYLALILMFALPPWEIARRHALLRASDPHDSECNAYHIDTLKERLNSEFQRAALLDKRLAVLVLHLPQLDMAEEQFGSRAKRALLEALCSEVNSRCRDHDLLGRANEASFWLVLPDTSESGALLVRERLYRALSRRVLIETGPLEARIGVCLPRPSERFDRYVQRLENLSRTLYRA</sequence>
<feature type="transmembrane region" description="Helical" evidence="1">
    <location>
        <begin position="63"/>
        <end position="85"/>
    </location>
</feature>
<dbReference type="Pfam" id="PF00990">
    <property type="entry name" value="GGDEF"/>
    <property type="match status" value="1"/>
</dbReference>
<dbReference type="InterPro" id="IPR029787">
    <property type="entry name" value="Nucleotide_cyclase"/>
</dbReference>
<accession>A0ABS8DVH7</accession>
<evidence type="ECO:0000313" key="3">
    <source>
        <dbReference type="EMBL" id="MCB8890281.1"/>
    </source>
</evidence>
<evidence type="ECO:0000256" key="1">
    <source>
        <dbReference type="SAM" id="Phobius"/>
    </source>
</evidence>
<proteinExistence type="predicted"/>
<protein>
    <submittedName>
        <fullName evidence="3">Diguanylate cyclase</fullName>
    </submittedName>
</protein>
<reference evidence="3 4" key="1">
    <citation type="journal article" date="2021" name="Sci. Rep.">
        <title>Genome analysis of a halophilic bacterium Halomonas malpeensis YU-PRIM-29(T) reveals its exopolysaccharide and pigment producing capabilities.</title>
        <authorList>
            <person name="Athmika"/>
            <person name="Ghate S.D."/>
            <person name="Arun A.B."/>
            <person name="Rao S.S."/>
            <person name="Kumar S.T.A."/>
            <person name="Kandiyil M.K."/>
            <person name="Saptami K."/>
            <person name="Rekha P.D."/>
        </authorList>
    </citation>
    <scope>NUCLEOTIDE SEQUENCE [LARGE SCALE GENOMIC DNA]</scope>
    <source>
        <strain evidence="4">prim 29</strain>
    </source>
</reference>
<gene>
    <name evidence="3" type="ORF">GEV37_14275</name>
</gene>
<keyword evidence="1" id="KW-0472">Membrane</keyword>
<dbReference type="InterPro" id="IPR000160">
    <property type="entry name" value="GGDEF_dom"/>
</dbReference>
<dbReference type="SUPFAM" id="SSF55073">
    <property type="entry name" value="Nucleotide cyclase"/>
    <property type="match status" value="1"/>
</dbReference>
<feature type="transmembrane region" description="Helical" evidence="1">
    <location>
        <begin position="12"/>
        <end position="31"/>
    </location>
</feature>
<dbReference type="EMBL" id="WHVL01000006">
    <property type="protein sequence ID" value="MCB8890281.1"/>
    <property type="molecule type" value="Genomic_DNA"/>
</dbReference>
<keyword evidence="4" id="KW-1185">Reference proteome</keyword>